<dbReference type="GeneID" id="66114357"/>
<proteinExistence type="inferred from homology"/>
<dbReference type="Gene3D" id="3.50.50.60">
    <property type="entry name" value="FAD/NAD(P)-binding domain"/>
    <property type="match status" value="1"/>
</dbReference>
<keyword evidence="5" id="KW-1185">Reference proteome</keyword>
<dbReference type="Gene3D" id="1.10.405.10">
    <property type="entry name" value="Guanine Nucleotide Dissociation Inhibitor, domain 1"/>
    <property type="match status" value="1"/>
</dbReference>
<dbReference type="PANTHER" id="PTHR11787">
    <property type="entry name" value="RAB GDP-DISSOCIATION INHIBITOR"/>
    <property type="match status" value="1"/>
</dbReference>
<organism evidence="4 5">
    <name type="scientific">Scheffersomyces spartinae</name>
    <dbReference type="NCBI Taxonomy" id="45513"/>
    <lineage>
        <taxon>Eukaryota</taxon>
        <taxon>Fungi</taxon>
        <taxon>Dikarya</taxon>
        <taxon>Ascomycota</taxon>
        <taxon>Saccharomycotina</taxon>
        <taxon>Pichiomycetes</taxon>
        <taxon>Debaryomycetaceae</taxon>
        <taxon>Scheffersomyces</taxon>
    </lineage>
</organism>
<dbReference type="Proteomes" id="UP000790833">
    <property type="component" value="Unassembled WGS sequence"/>
</dbReference>
<dbReference type="Pfam" id="PF00996">
    <property type="entry name" value="GDI"/>
    <property type="match status" value="1"/>
</dbReference>
<dbReference type="PRINTS" id="PR00891">
    <property type="entry name" value="RABGDIREP"/>
</dbReference>
<dbReference type="InterPro" id="IPR017230">
    <property type="entry name" value="Mrs6"/>
</dbReference>
<dbReference type="OrthoDB" id="1923006at2759"/>
<accession>A0A9P7V8G7</accession>
<feature type="compositionally biased region" description="Basic and acidic residues" evidence="3">
    <location>
        <begin position="1"/>
        <end position="18"/>
    </location>
</feature>
<dbReference type="GO" id="GO:0007264">
    <property type="term" value="P:small GTPase-mediated signal transduction"/>
    <property type="evidence" value="ECO:0007669"/>
    <property type="project" value="UniProtKB-UniRule"/>
</dbReference>
<sequence length="664" mass="75028">MGPYGRSERRPSMAERRPSVSYTPPSIPHLAGLEKPQDPHLKLDHCDVLILGTGLVESILAASLSWAGVEVLHIDQNKYYGDLASTLTVEQIKKWVMEVNQGRINHFQEAQLYVPGGSQTNNFCSKDYGIDLTPKIMFAKSDLLALLVKSRVYRYLEFQSLSNFHVFENGQFNRKVSNTTKQDLFTDQRLSLTDKRYLMKFLKFALIDIQDEEKNKLIWDNAKTPIGEFLKHQFKLAEPQINELVYSIALCSKELTKAPEAMARIRRYLTSVDVYGPFPVMMLKFGGPGEISQGFCRSAAVAGTTYKLDTRLIDYDQDKMIARFSDGSSVKIKEKLIISPTQIPPFLRAQYENEVVKDLQEFYVTRLTAIIKRDCHQWTSDHETSAIVVFPPHSLPTDNNESVQVIIQNGGSGICPVGESIWYAQLIEQDLSRAKLDLQLALDKMQMTILKEEEEEEEIDEQPQQSSIDAAMDDVDYDDNLLKPTDMIMNSGVTPPSPQIVSSSFKLGDELNSFTPKKPLDFVCKLGYVQKTYIKPNLVNVLLNANESNNIIYKTLAKNPNVIFSNMPSAELSYDGVVSETKGLFSRVTGSDEDFFDVDFEDDEEFGDDDDDTPAHPNASIIGNGDLLSQVPPENAIESDDEDDDDKHHNDHHHHPFDVDQMEL</sequence>
<dbReference type="RefSeq" id="XP_043048769.1">
    <property type="nucleotide sequence ID" value="XM_043191797.1"/>
</dbReference>
<dbReference type="PANTHER" id="PTHR11787:SF4">
    <property type="entry name" value="CHM, RAB ESCORT PROTEIN 1"/>
    <property type="match status" value="1"/>
</dbReference>
<comment type="similarity">
    <text evidence="1 2">Belongs to the Rab GDI family.</text>
</comment>
<feature type="region of interest" description="Disordered" evidence="3">
    <location>
        <begin position="602"/>
        <end position="664"/>
    </location>
</feature>
<dbReference type="InterPro" id="IPR036188">
    <property type="entry name" value="FAD/NAD-bd_sf"/>
</dbReference>
<dbReference type="GO" id="GO:0005829">
    <property type="term" value="C:cytosol"/>
    <property type="evidence" value="ECO:0007669"/>
    <property type="project" value="TreeGrafter"/>
</dbReference>
<dbReference type="PRINTS" id="PR00894">
    <property type="entry name" value="YEASTMRS6P"/>
</dbReference>
<evidence type="ECO:0000313" key="4">
    <source>
        <dbReference type="EMBL" id="KAG7193221.1"/>
    </source>
</evidence>
<dbReference type="EMBL" id="JAHMUF010000013">
    <property type="protein sequence ID" value="KAG7193221.1"/>
    <property type="molecule type" value="Genomic_DNA"/>
</dbReference>
<dbReference type="AlphaFoldDB" id="A0A9P7V8G7"/>
<feature type="region of interest" description="Disordered" evidence="3">
    <location>
        <begin position="1"/>
        <end position="29"/>
    </location>
</feature>
<dbReference type="SUPFAM" id="SSF51905">
    <property type="entry name" value="FAD/NAD(P)-binding domain"/>
    <property type="match status" value="1"/>
</dbReference>
<name>A0A9P7V8G7_9ASCO</name>
<protein>
    <recommendedName>
        <fullName evidence="2">Rab proteins geranylgeranyltransferase</fullName>
    </recommendedName>
</protein>
<evidence type="ECO:0000313" key="5">
    <source>
        <dbReference type="Proteomes" id="UP000790833"/>
    </source>
</evidence>
<dbReference type="Gene3D" id="3.30.519.10">
    <property type="entry name" value="Guanine Nucleotide Dissociation Inhibitor, domain 2"/>
    <property type="match status" value="1"/>
</dbReference>
<dbReference type="GO" id="GO:0016192">
    <property type="term" value="P:vesicle-mediated transport"/>
    <property type="evidence" value="ECO:0007669"/>
    <property type="project" value="TreeGrafter"/>
</dbReference>
<dbReference type="GO" id="GO:0005092">
    <property type="term" value="F:GDP-dissociation inhibitor activity"/>
    <property type="evidence" value="ECO:0007669"/>
    <property type="project" value="UniProtKB-UniRule"/>
</dbReference>
<reference evidence="4" key="1">
    <citation type="submission" date="2021-03" db="EMBL/GenBank/DDBJ databases">
        <authorList>
            <person name="Palmer J.M."/>
        </authorList>
    </citation>
    <scope>NUCLEOTIDE SEQUENCE</scope>
    <source>
        <strain evidence="4">ARV_011</strain>
    </source>
</reference>
<evidence type="ECO:0000256" key="3">
    <source>
        <dbReference type="SAM" id="MobiDB-lite"/>
    </source>
</evidence>
<evidence type="ECO:0000256" key="1">
    <source>
        <dbReference type="ARBA" id="ARBA00005593"/>
    </source>
</evidence>
<dbReference type="SUPFAM" id="SSF54373">
    <property type="entry name" value="FAD-linked reductases, C-terminal domain"/>
    <property type="match status" value="1"/>
</dbReference>
<dbReference type="InterPro" id="IPR018203">
    <property type="entry name" value="GDP_dissociation_inhibitor"/>
</dbReference>
<comment type="caution">
    <text evidence="4">The sequence shown here is derived from an EMBL/GenBank/DDBJ whole genome shotgun (WGS) entry which is preliminary data.</text>
</comment>
<dbReference type="GO" id="GO:0005968">
    <property type="term" value="C:Rab-protein geranylgeranyltransferase complex"/>
    <property type="evidence" value="ECO:0007669"/>
    <property type="project" value="TreeGrafter"/>
</dbReference>
<dbReference type="PIRSF" id="PIRSF037514">
    <property type="entry name" value="Rab_ger_ger_transf_A_fun"/>
    <property type="match status" value="1"/>
</dbReference>
<feature type="compositionally biased region" description="Acidic residues" evidence="3">
    <location>
        <begin position="602"/>
        <end position="612"/>
    </location>
</feature>
<gene>
    <name evidence="4" type="primary">MRS6</name>
    <name evidence="4" type="ORF">KQ657_000983</name>
</gene>
<evidence type="ECO:0000256" key="2">
    <source>
        <dbReference type="PIRNR" id="PIRNR037514"/>
    </source>
</evidence>
<dbReference type="GO" id="GO:0005634">
    <property type="term" value="C:nucleus"/>
    <property type="evidence" value="ECO:0007669"/>
    <property type="project" value="TreeGrafter"/>
</dbReference>